<gene>
    <name evidence="2" type="ORF">NH14_013130</name>
</gene>
<name>A0A8T6ZBJ6_9BURK</name>
<protein>
    <submittedName>
        <fullName evidence="2">Uncharacterized protein</fullName>
    </submittedName>
</protein>
<dbReference type="AlphaFoldDB" id="A0A8T6ZBJ6"/>
<evidence type="ECO:0000313" key="3">
    <source>
        <dbReference type="Proteomes" id="UP000030460"/>
    </source>
</evidence>
<keyword evidence="3" id="KW-1185">Reference proteome</keyword>
<keyword evidence="1" id="KW-0812">Transmembrane</keyword>
<dbReference type="Proteomes" id="UP000030460">
    <property type="component" value="Unassembled WGS sequence"/>
</dbReference>
<evidence type="ECO:0000256" key="1">
    <source>
        <dbReference type="SAM" id="Phobius"/>
    </source>
</evidence>
<sequence>MKVKCGNCNHSEKVTVEFIVKIIGGALPAGGFAAWVTYFFAGTGLAMEICVALVAGGVAMLIFKDEIVTWIVNRGYKCPKCGSVKWDA</sequence>
<keyword evidence="1" id="KW-0472">Membrane</keyword>
<dbReference type="OrthoDB" id="7042020at2"/>
<dbReference type="RefSeq" id="WP_084225865.1">
    <property type="nucleotide sequence ID" value="NZ_CADFGF010000003.1"/>
</dbReference>
<keyword evidence="1" id="KW-1133">Transmembrane helix</keyword>
<dbReference type="EMBL" id="JTDB02000003">
    <property type="protein sequence ID" value="NLP62098.1"/>
    <property type="molecule type" value="Genomic_DNA"/>
</dbReference>
<organism evidence="2 3">
    <name type="scientific">Paraburkholderia sacchari</name>
    <dbReference type="NCBI Taxonomy" id="159450"/>
    <lineage>
        <taxon>Bacteria</taxon>
        <taxon>Pseudomonadati</taxon>
        <taxon>Pseudomonadota</taxon>
        <taxon>Betaproteobacteria</taxon>
        <taxon>Burkholderiales</taxon>
        <taxon>Burkholderiaceae</taxon>
        <taxon>Paraburkholderia</taxon>
    </lineage>
</organism>
<evidence type="ECO:0000313" key="2">
    <source>
        <dbReference type="EMBL" id="NLP62098.1"/>
    </source>
</evidence>
<comment type="caution">
    <text evidence="2">The sequence shown here is derived from an EMBL/GenBank/DDBJ whole genome shotgun (WGS) entry which is preliminary data.</text>
</comment>
<feature type="transmembrane region" description="Helical" evidence="1">
    <location>
        <begin position="44"/>
        <end position="63"/>
    </location>
</feature>
<reference evidence="2" key="1">
    <citation type="journal article" date="2015" name="Genome Announc.">
        <title>Draft Genome Sequence of the Polyhydroxyalkanoate-Producing Bacterium Burkholderia sacchari LMG 19450 Isolated from Brazilian Sugarcane Plantation Soil.</title>
        <authorList>
            <person name="Alexandrino P.M."/>
            <person name="Mendonca T.T."/>
            <person name="Guaman Bautista L.P."/>
            <person name="Cherix J."/>
            <person name="Lozano-Sakalauskas G.C."/>
            <person name="Fujita A."/>
            <person name="Ramos Filho E."/>
            <person name="Long P."/>
            <person name="Padilla G."/>
            <person name="Taciro M.K."/>
            <person name="Gomez J.G."/>
            <person name="Silva L.F."/>
        </authorList>
    </citation>
    <scope>NUCLEOTIDE SEQUENCE</scope>
    <source>
        <strain evidence="2">LMG 19450</strain>
    </source>
</reference>
<proteinExistence type="predicted"/>
<feature type="transmembrane region" description="Helical" evidence="1">
    <location>
        <begin position="18"/>
        <end position="38"/>
    </location>
</feature>
<accession>A0A8T6ZBJ6</accession>
<reference evidence="2" key="2">
    <citation type="submission" date="2020-04" db="EMBL/GenBank/DDBJ databases">
        <authorList>
            <person name="Alexandrino P."/>
            <person name="Mendonca T."/>
            <person name="Guaman L."/>
            <person name="Cherix J."/>
            <person name="Lozano-Sakalauskas G."/>
            <person name="Fujita A."/>
            <person name="Filho E.R."/>
            <person name="Long P."/>
            <person name="Padilla G."/>
            <person name="Taciro M.K."/>
            <person name="Gomez J.G."/>
            <person name="Silva L.F."/>
            <person name="Torres M."/>
        </authorList>
    </citation>
    <scope>NUCLEOTIDE SEQUENCE</scope>
    <source>
        <strain evidence="2">LMG 19450</strain>
    </source>
</reference>